<dbReference type="SUPFAM" id="SSF56219">
    <property type="entry name" value="DNase I-like"/>
    <property type="match status" value="1"/>
</dbReference>
<evidence type="ECO:0000313" key="2">
    <source>
        <dbReference type="EnsemblMetazoa" id="Aqu2.1.41958_001"/>
    </source>
</evidence>
<proteinExistence type="predicted"/>
<accession>A0A1X7VRA8</accession>
<evidence type="ECO:0000256" key="1">
    <source>
        <dbReference type="SAM" id="MobiDB-lite"/>
    </source>
</evidence>
<dbReference type="GO" id="GO:0000175">
    <property type="term" value="F:3'-5'-RNA exonuclease activity"/>
    <property type="evidence" value="ECO:0007669"/>
    <property type="project" value="TreeGrafter"/>
</dbReference>
<name>A0A1X7VRA8_AMPQE</name>
<gene>
    <name evidence="2" type="primary">100634382</name>
</gene>
<dbReference type="AlphaFoldDB" id="A0A1X7VRA8"/>
<dbReference type="EnsemblMetazoa" id="Aqu2.1.41958_001">
    <property type="protein sequence ID" value="Aqu2.1.41958_001"/>
    <property type="gene ID" value="Aqu2.1.41958"/>
</dbReference>
<protein>
    <submittedName>
        <fullName evidence="2">Uncharacterized protein</fullName>
    </submittedName>
</protein>
<sequence length="647" mass="73128">MRNLCCTVCALFHKVSSRVRNTLSKGGHAMDRRFPRPPFPNNPAIPFVVPSPSFPAQIGGRFPPVFGMQPPRCAVPIPMILTPHSTFTNHRLTPHQHSVTPSDHRLIPYQQSVASNDPRFYQSLTKCELPKHTSFTQAVPVPIPTQLAPNTGAQFKEVVDVNSRHHRPPSRPEVTVNRSKRDPNGLRYPSLSLLSYNLLSQDLISQNMYLYDKTPPDWLSWDYRKMNLVKELISSECDVLCLQEVYEDHYYDWYKRKLELHGYRGLFLKRTGDHKDGCALFYNQHRLELIDKNYVEYQKHKGCLSRDNVGLIARFKFRSRPSKKREFLVATTHILFNPKAGEVKLAQMCYLLAELYKMASTHRRVKTDGFLPCILCGDFNSLPNSHFMKFLLEGRLDYTGLSASTIAGYVKFSGTKHRHIPTPLLHAGMRIGANCQYIEEEETAENTANPLDTAPLRVTESPSGLSITRQISSATSVFANTSTPSLSTCMPNARPPDQISSNHSKSYPASVEKSPQDRKRVNALIPTKTHEARPETEPPLHKRFCPSSYDKPESVLTHPFKFKSCYPLPMAGSVSPSVTTYHTAAAETVDYILCSVKDASSGWNSGFHIVRREALPSFSTLERLGPQPNQVLSSDHLYLCTEMQLID</sequence>
<dbReference type="KEGG" id="aqu:100634382"/>
<feature type="region of interest" description="Disordered" evidence="1">
    <location>
        <begin position="160"/>
        <end position="183"/>
    </location>
</feature>
<dbReference type="EnsemblMetazoa" id="XM_003383279.2">
    <property type="protein sequence ID" value="XP_003383327.2"/>
    <property type="gene ID" value="LOC100634382"/>
</dbReference>
<organism evidence="2">
    <name type="scientific">Amphimedon queenslandica</name>
    <name type="common">Sponge</name>
    <dbReference type="NCBI Taxonomy" id="400682"/>
    <lineage>
        <taxon>Eukaryota</taxon>
        <taxon>Metazoa</taxon>
        <taxon>Porifera</taxon>
        <taxon>Demospongiae</taxon>
        <taxon>Heteroscleromorpha</taxon>
        <taxon>Haplosclerida</taxon>
        <taxon>Niphatidae</taxon>
        <taxon>Amphimedon</taxon>
    </lineage>
</organism>
<dbReference type="OrthoDB" id="10253982at2759"/>
<dbReference type="eggNOG" id="KOG2338">
    <property type="taxonomic scope" value="Eukaryota"/>
</dbReference>
<reference evidence="3" key="1">
    <citation type="journal article" date="2010" name="Nature">
        <title>The Amphimedon queenslandica genome and the evolution of animal complexity.</title>
        <authorList>
            <person name="Srivastava M."/>
            <person name="Simakov O."/>
            <person name="Chapman J."/>
            <person name="Fahey B."/>
            <person name="Gauthier M.E."/>
            <person name="Mitros T."/>
            <person name="Richards G.S."/>
            <person name="Conaco C."/>
            <person name="Dacre M."/>
            <person name="Hellsten U."/>
            <person name="Larroux C."/>
            <person name="Putnam N.H."/>
            <person name="Stanke M."/>
            <person name="Adamska M."/>
            <person name="Darling A."/>
            <person name="Degnan S.M."/>
            <person name="Oakley T.H."/>
            <person name="Plachetzki D.C."/>
            <person name="Zhai Y."/>
            <person name="Adamski M."/>
            <person name="Calcino A."/>
            <person name="Cummins S.F."/>
            <person name="Goodstein D.M."/>
            <person name="Harris C."/>
            <person name="Jackson D.J."/>
            <person name="Leys S.P."/>
            <person name="Shu S."/>
            <person name="Woodcroft B.J."/>
            <person name="Vervoort M."/>
            <person name="Kosik K.S."/>
            <person name="Manning G."/>
            <person name="Degnan B.M."/>
            <person name="Rokhsar D.S."/>
        </authorList>
    </citation>
    <scope>NUCLEOTIDE SEQUENCE [LARGE SCALE GENOMIC DNA]</scope>
</reference>
<feature type="region of interest" description="Disordered" evidence="1">
    <location>
        <begin position="484"/>
        <end position="518"/>
    </location>
</feature>
<dbReference type="PANTHER" id="PTHR12121">
    <property type="entry name" value="CARBON CATABOLITE REPRESSOR PROTEIN 4"/>
    <property type="match status" value="1"/>
</dbReference>
<feature type="compositionally biased region" description="Polar residues" evidence="1">
    <location>
        <begin position="498"/>
        <end position="507"/>
    </location>
</feature>
<dbReference type="PANTHER" id="PTHR12121:SF34">
    <property type="entry name" value="PROTEIN ANGEL"/>
    <property type="match status" value="1"/>
</dbReference>
<dbReference type="STRING" id="400682.A0A1X7VRA8"/>
<dbReference type="Gene3D" id="3.60.10.10">
    <property type="entry name" value="Endonuclease/exonuclease/phosphatase"/>
    <property type="match status" value="1"/>
</dbReference>
<dbReference type="InterPro" id="IPR036691">
    <property type="entry name" value="Endo/exonu/phosph_ase_sf"/>
</dbReference>
<keyword evidence="3" id="KW-1185">Reference proteome</keyword>
<evidence type="ECO:0000313" key="3">
    <source>
        <dbReference type="Proteomes" id="UP000007879"/>
    </source>
</evidence>
<dbReference type="Proteomes" id="UP000007879">
    <property type="component" value="Unassembled WGS sequence"/>
</dbReference>
<reference evidence="2" key="2">
    <citation type="submission" date="2017-05" db="UniProtKB">
        <authorList>
            <consortium name="EnsemblMetazoa"/>
        </authorList>
    </citation>
    <scope>IDENTIFICATION</scope>
</reference>
<dbReference type="InterPro" id="IPR050410">
    <property type="entry name" value="CCR4/nocturin_mRNA_transcr"/>
</dbReference>
<dbReference type="InParanoid" id="A0A1X7VRA8"/>